<dbReference type="AlphaFoldDB" id="A0A542ZGN0"/>
<evidence type="ECO:0000259" key="7">
    <source>
        <dbReference type="Pfam" id="PF12698"/>
    </source>
</evidence>
<dbReference type="InterPro" id="IPR051449">
    <property type="entry name" value="ABC-2_transporter_component"/>
</dbReference>
<dbReference type="EMBL" id="VFOQ01000001">
    <property type="protein sequence ID" value="TQL59488.1"/>
    <property type="molecule type" value="Genomic_DNA"/>
</dbReference>
<dbReference type="Gene3D" id="3.40.1710.10">
    <property type="entry name" value="abc type-2 transporter like domain"/>
    <property type="match status" value="1"/>
</dbReference>
<feature type="transmembrane region" description="Helical" evidence="6">
    <location>
        <begin position="249"/>
        <end position="269"/>
    </location>
</feature>
<evidence type="ECO:0000313" key="9">
    <source>
        <dbReference type="Proteomes" id="UP000319514"/>
    </source>
</evidence>
<evidence type="ECO:0000256" key="6">
    <source>
        <dbReference type="SAM" id="Phobius"/>
    </source>
</evidence>
<keyword evidence="3 6" id="KW-0812">Transmembrane</keyword>
<accession>A0A542ZGN0</accession>
<keyword evidence="5 6" id="KW-0472">Membrane</keyword>
<reference evidence="8 9" key="1">
    <citation type="submission" date="2019-06" db="EMBL/GenBank/DDBJ databases">
        <title>Sequencing the genomes of 1000 actinobacteria strains.</title>
        <authorList>
            <person name="Klenk H.-P."/>
        </authorList>
    </citation>
    <scope>NUCLEOTIDE SEQUENCE [LARGE SCALE GENOMIC DNA]</scope>
    <source>
        <strain evidence="8 9">DSM 18082</strain>
    </source>
</reference>
<comment type="subcellular location">
    <subcellularLocation>
        <location evidence="1">Cell membrane</location>
        <topology evidence="1">Multi-pass membrane protein</topology>
    </subcellularLocation>
</comment>
<dbReference type="RefSeq" id="WP_141787508.1">
    <property type="nucleotide sequence ID" value="NZ_BAAAKX010000013.1"/>
</dbReference>
<dbReference type="PANTHER" id="PTHR30294">
    <property type="entry name" value="MEMBRANE COMPONENT OF ABC TRANSPORTER YHHJ-RELATED"/>
    <property type="match status" value="1"/>
</dbReference>
<feature type="transmembrane region" description="Helical" evidence="6">
    <location>
        <begin position="275"/>
        <end position="296"/>
    </location>
</feature>
<dbReference type="Pfam" id="PF12698">
    <property type="entry name" value="ABC2_membrane_3"/>
    <property type="match status" value="1"/>
</dbReference>
<evidence type="ECO:0000256" key="1">
    <source>
        <dbReference type="ARBA" id="ARBA00004651"/>
    </source>
</evidence>
<keyword evidence="4 6" id="KW-1133">Transmembrane helix</keyword>
<evidence type="ECO:0000256" key="3">
    <source>
        <dbReference type="ARBA" id="ARBA00022692"/>
    </source>
</evidence>
<sequence length="388" mass="39371">MPVALVIALKDLRQRLRDRSAVVIGFVAPLAVAGLISLAFGGVDTFHADVAVVDHDTGPVSAGFTAFLTSPELADVVTVRRVDSDAAATRMVRDGTVGAAFVVPAGWSGAMHGSGPAPDMTVLANVDSPVAGQVAASLAEAFSAQLDADRLSVAAALAAGAAPTRTAELAAAAAQGRLPESVVERPAGTKVLSARSYYAPAMGIFFLLFSIGFGARSFFQERSAGTLDRIAAAPVGPGAILLGKSLATFAYGAISLGTVAVTTSLVFHADWGPPPMVLALVLALSFTLVGLTALVITVARTERQADGIAAMLTFGLVLLGGNFIFISAAPPALRTLSLFTPNGWALRAFTDLAGGAGWTAALPPLLAILAFGAAAMGGAVLLRRRVLA</sequence>
<dbReference type="GO" id="GO:0140359">
    <property type="term" value="F:ABC-type transporter activity"/>
    <property type="evidence" value="ECO:0007669"/>
    <property type="project" value="InterPro"/>
</dbReference>
<name>A0A542ZGN0_9MICO</name>
<dbReference type="GO" id="GO:0005886">
    <property type="term" value="C:plasma membrane"/>
    <property type="evidence" value="ECO:0007669"/>
    <property type="project" value="UniProtKB-SubCell"/>
</dbReference>
<evidence type="ECO:0000313" key="8">
    <source>
        <dbReference type="EMBL" id="TQL59488.1"/>
    </source>
</evidence>
<dbReference type="OrthoDB" id="161250at2"/>
<feature type="transmembrane region" description="Helical" evidence="6">
    <location>
        <begin position="361"/>
        <end position="382"/>
    </location>
</feature>
<feature type="transmembrane region" description="Helical" evidence="6">
    <location>
        <begin position="21"/>
        <end position="40"/>
    </location>
</feature>
<organism evidence="8 9">
    <name type="scientific">Oryzihumus leptocrescens</name>
    <dbReference type="NCBI Taxonomy" id="297536"/>
    <lineage>
        <taxon>Bacteria</taxon>
        <taxon>Bacillati</taxon>
        <taxon>Actinomycetota</taxon>
        <taxon>Actinomycetes</taxon>
        <taxon>Micrococcales</taxon>
        <taxon>Intrasporangiaceae</taxon>
        <taxon>Oryzihumus</taxon>
    </lineage>
</organism>
<proteinExistence type="predicted"/>
<gene>
    <name evidence="8" type="ORF">FB474_0842</name>
</gene>
<dbReference type="InterPro" id="IPR013525">
    <property type="entry name" value="ABC2_TM"/>
</dbReference>
<evidence type="ECO:0000256" key="2">
    <source>
        <dbReference type="ARBA" id="ARBA00022475"/>
    </source>
</evidence>
<dbReference type="Proteomes" id="UP000319514">
    <property type="component" value="Unassembled WGS sequence"/>
</dbReference>
<feature type="domain" description="ABC-2 type transporter transmembrane" evidence="7">
    <location>
        <begin position="22"/>
        <end position="378"/>
    </location>
</feature>
<keyword evidence="9" id="KW-1185">Reference proteome</keyword>
<feature type="transmembrane region" description="Helical" evidence="6">
    <location>
        <begin position="308"/>
        <end position="329"/>
    </location>
</feature>
<evidence type="ECO:0000256" key="5">
    <source>
        <dbReference type="ARBA" id="ARBA00023136"/>
    </source>
</evidence>
<protein>
    <submittedName>
        <fullName evidence="8">ABC-2 type transport system permease protein</fullName>
    </submittedName>
</protein>
<feature type="transmembrane region" description="Helical" evidence="6">
    <location>
        <begin position="197"/>
        <end position="219"/>
    </location>
</feature>
<evidence type="ECO:0000256" key="4">
    <source>
        <dbReference type="ARBA" id="ARBA00022989"/>
    </source>
</evidence>
<dbReference type="PANTHER" id="PTHR30294:SF38">
    <property type="entry name" value="TRANSPORT PERMEASE PROTEIN"/>
    <property type="match status" value="1"/>
</dbReference>
<keyword evidence="2" id="KW-1003">Cell membrane</keyword>
<comment type="caution">
    <text evidence="8">The sequence shown here is derived from an EMBL/GenBank/DDBJ whole genome shotgun (WGS) entry which is preliminary data.</text>
</comment>